<feature type="domain" description="Glutamate synthase" evidence="3">
    <location>
        <begin position="103"/>
        <end position="409"/>
    </location>
</feature>
<dbReference type="InterPro" id="IPR024188">
    <property type="entry name" value="GltB"/>
</dbReference>
<dbReference type="GO" id="GO:0015930">
    <property type="term" value="F:glutamate synthase activity"/>
    <property type="evidence" value="ECO:0007669"/>
    <property type="project" value="InterPro"/>
</dbReference>
<name>A0A1G6KVM4_9BACL</name>
<dbReference type="EMBL" id="FMZA01000006">
    <property type="protein sequence ID" value="SDC34446.1"/>
    <property type="molecule type" value="Genomic_DNA"/>
</dbReference>
<protein>
    <submittedName>
        <fullName evidence="4">Glutamate synthase conserved region-containing protein</fullName>
    </submittedName>
</protein>
<evidence type="ECO:0000313" key="4">
    <source>
        <dbReference type="EMBL" id="SDC34446.1"/>
    </source>
</evidence>
<organism evidence="4 5">
    <name type="scientific">Melghirimyces thermohalophilus</name>
    <dbReference type="NCBI Taxonomy" id="1236220"/>
    <lineage>
        <taxon>Bacteria</taxon>
        <taxon>Bacillati</taxon>
        <taxon>Bacillota</taxon>
        <taxon>Bacilli</taxon>
        <taxon>Bacillales</taxon>
        <taxon>Thermoactinomycetaceae</taxon>
        <taxon>Melghirimyces</taxon>
    </lineage>
</organism>
<dbReference type="CDD" id="cd02808">
    <property type="entry name" value="GltS_FMN"/>
    <property type="match status" value="1"/>
</dbReference>
<keyword evidence="5" id="KW-1185">Reference proteome</keyword>
<evidence type="ECO:0000256" key="2">
    <source>
        <dbReference type="PIRNR" id="PIRNR006429"/>
    </source>
</evidence>
<comment type="similarity">
    <text evidence="1 2">Belongs to the glutamate synthase family.</text>
</comment>
<dbReference type="STRING" id="1236220.SAMN04488112_106159"/>
<accession>A0A1G6KVM4</accession>
<evidence type="ECO:0000259" key="3">
    <source>
        <dbReference type="Pfam" id="PF01645"/>
    </source>
</evidence>
<evidence type="ECO:0000313" key="5">
    <source>
        <dbReference type="Proteomes" id="UP000199387"/>
    </source>
</evidence>
<gene>
    <name evidence="4" type="ORF">SAMN04488112_106159</name>
</gene>
<dbReference type="PANTHER" id="PTHR43819">
    <property type="entry name" value="ARCHAEAL-TYPE GLUTAMATE SYNTHASE [NADPH]"/>
    <property type="match status" value="1"/>
</dbReference>
<evidence type="ECO:0000256" key="1">
    <source>
        <dbReference type="ARBA" id="ARBA00009716"/>
    </source>
</evidence>
<dbReference type="Proteomes" id="UP000199387">
    <property type="component" value="Unassembled WGS sequence"/>
</dbReference>
<dbReference type="SUPFAM" id="SSF51395">
    <property type="entry name" value="FMN-linked oxidoreductases"/>
    <property type="match status" value="1"/>
</dbReference>
<dbReference type="OrthoDB" id="9758182at2"/>
<dbReference type="PIRSF" id="PIRSF006429">
    <property type="entry name" value="GOGAT_lg_2"/>
    <property type="match status" value="1"/>
</dbReference>
<sequence length="475" mass="52136">MLSWLVKRVTNGVADAILNRVIQDPYTENLFSFVTIAQKLTPRAIVEAGMRAESGKPIPRPLGSPLVRSPWDQLMFNPVHLYRMPTQDGVPIRTGVTIGPRAQKPLHLEIPILISGMSYGGALGLKAKMGLARGASLAGTATNSGEAPLVPEERREAKYFIGQYNRGGWMNDPHSLSQLDAIEIQLGQGAQGAAPMGSASWQMDDSFRKRFHIPEGEDAPIHSRLEGVDRPEDFPPLVRNLRETYGVPVGLKTCAGHYLERELDIALEGEIDYIVVDGAEAGTHGGPTILQDDLGLPTLHALARTIRHLEKRGVKRDVSVIAAGGLTTPGHYLKAMALGADAVYIGSIALVGMLHTQFNIGSPMEPPVQVLLYHGKFKEDFNVEQGAEHLAKFLKSCVEEMRVMAYALGRTDLNQVDRSDLVSLDRELARLLGVDYAGHPREEQAFAWSEEENPWRFAAESLPRHPEEPPPPAYH</sequence>
<reference evidence="4 5" key="1">
    <citation type="submission" date="2016-10" db="EMBL/GenBank/DDBJ databases">
        <authorList>
            <person name="de Groot N.N."/>
        </authorList>
    </citation>
    <scope>NUCLEOTIDE SEQUENCE [LARGE SCALE GENOMIC DNA]</scope>
    <source>
        <strain evidence="4 5">DSM 45514</strain>
    </source>
</reference>
<proteinExistence type="inferred from homology"/>
<dbReference type="InterPro" id="IPR002932">
    <property type="entry name" value="Glu_synthdom"/>
</dbReference>
<dbReference type="Pfam" id="PF01645">
    <property type="entry name" value="Glu_synthase"/>
    <property type="match status" value="1"/>
</dbReference>
<dbReference type="Gene3D" id="3.20.20.70">
    <property type="entry name" value="Aldolase class I"/>
    <property type="match status" value="1"/>
</dbReference>
<dbReference type="GO" id="GO:0006537">
    <property type="term" value="P:glutamate biosynthetic process"/>
    <property type="evidence" value="ECO:0007669"/>
    <property type="project" value="InterPro"/>
</dbReference>
<dbReference type="PANTHER" id="PTHR43819:SF1">
    <property type="entry name" value="ARCHAEAL-TYPE GLUTAMATE SYNTHASE [NADPH]"/>
    <property type="match status" value="1"/>
</dbReference>
<dbReference type="AlphaFoldDB" id="A0A1G6KVM4"/>
<dbReference type="InterPro" id="IPR013785">
    <property type="entry name" value="Aldolase_TIM"/>
</dbReference>
<dbReference type="RefSeq" id="WP_091567727.1">
    <property type="nucleotide sequence ID" value="NZ_FMZA01000006.1"/>
</dbReference>